<protein>
    <submittedName>
        <fullName evidence="1">Uncharacterized protein</fullName>
    </submittedName>
</protein>
<gene>
    <name evidence="1" type="ORF">POCTA_138.1.T0450260</name>
</gene>
<name>A0A8S1UKD8_PAROT</name>
<proteinExistence type="predicted"/>
<sequence>MMIMAFVIKELACKSFSLIALVGLQIKLIATKVKIAQILLPQMEVVLKNVIRIKIIVCVEQMPMTFVASTYCLLQSKGVCMPECTSTDPRNCIALSDNSVCQDNLGTIFNATTGKCVTNCTENGSTDCFCGLITSNIDQKQICQSGFECKYVTTSQSECVEKCTTNKKQSCYCGQDKPSYCDEKQTCANPSQQIGGCTNNISEIQNVQYSKQFNLEYVQQLFFPSLYEINKIIIYIILQYLQFMLNFLQFLKHSYEYLIF</sequence>
<accession>A0A8S1UKD8</accession>
<dbReference type="EMBL" id="CAJJDP010000045">
    <property type="protein sequence ID" value="CAD8164844.1"/>
    <property type="molecule type" value="Genomic_DNA"/>
</dbReference>
<evidence type="ECO:0000313" key="2">
    <source>
        <dbReference type="Proteomes" id="UP000683925"/>
    </source>
</evidence>
<dbReference type="AlphaFoldDB" id="A0A8S1UKD8"/>
<organism evidence="1 2">
    <name type="scientific">Paramecium octaurelia</name>
    <dbReference type="NCBI Taxonomy" id="43137"/>
    <lineage>
        <taxon>Eukaryota</taxon>
        <taxon>Sar</taxon>
        <taxon>Alveolata</taxon>
        <taxon>Ciliophora</taxon>
        <taxon>Intramacronucleata</taxon>
        <taxon>Oligohymenophorea</taxon>
        <taxon>Peniculida</taxon>
        <taxon>Parameciidae</taxon>
        <taxon>Paramecium</taxon>
    </lineage>
</organism>
<dbReference type="Proteomes" id="UP000683925">
    <property type="component" value="Unassembled WGS sequence"/>
</dbReference>
<reference evidence="1" key="1">
    <citation type="submission" date="2021-01" db="EMBL/GenBank/DDBJ databases">
        <authorList>
            <consortium name="Genoscope - CEA"/>
            <person name="William W."/>
        </authorList>
    </citation>
    <scope>NUCLEOTIDE SEQUENCE</scope>
</reference>
<keyword evidence="2" id="KW-1185">Reference proteome</keyword>
<comment type="caution">
    <text evidence="1">The sequence shown here is derived from an EMBL/GenBank/DDBJ whole genome shotgun (WGS) entry which is preliminary data.</text>
</comment>
<evidence type="ECO:0000313" key="1">
    <source>
        <dbReference type="EMBL" id="CAD8164844.1"/>
    </source>
</evidence>